<dbReference type="InParanoid" id="A0A0V0QRT5"/>
<organism evidence="5 6">
    <name type="scientific">Pseudocohnilembus persalinus</name>
    <name type="common">Ciliate</name>
    <dbReference type="NCBI Taxonomy" id="266149"/>
    <lineage>
        <taxon>Eukaryota</taxon>
        <taxon>Sar</taxon>
        <taxon>Alveolata</taxon>
        <taxon>Ciliophora</taxon>
        <taxon>Intramacronucleata</taxon>
        <taxon>Oligohymenophorea</taxon>
        <taxon>Scuticociliatia</taxon>
        <taxon>Philasterida</taxon>
        <taxon>Pseudocohnilembidae</taxon>
        <taxon>Pseudocohnilembus</taxon>
    </lineage>
</organism>
<keyword evidence="6" id="KW-1185">Reference proteome</keyword>
<reference evidence="5 6" key="1">
    <citation type="journal article" date="2015" name="Sci. Rep.">
        <title>Genome of the facultative scuticociliatosis pathogen Pseudocohnilembus persalinus provides insight into its virulence through horizontal gene transfer.</title>
        <authorList>
            <person name="Xiong J."/>
            <person name="Wang G."/>
            <person name="Cheng J."/>
            <person name="Tian M."/>
            <person name="Pan X."/>
            <person name="Warren A."/>
            <person name="Jiang C."/>
            <person name="Yuan D."/>
            <person name="Miao W."/>
        </authorList>
    </citation>
    <scope>NUCLEOTIDE SEQUENCE [LARGE SCALE GENOMIC DNA]</scope>
    <source>
        <strain evidence="5">36N120E</strain>
    </source>
</reference>
<evidence type="ECO:0000256" key="1">
    <source>
        <dbReference type="ARBA" id="ARBA00023054"/>
    </source>
</evidence>
<evidence type="ECO:0000313" key="6">
    <source>
        <dbReference type="Proteomes" id="UP000054937"/>
    </source>
</evidence>
<evidence type="ECO:0000259" key="4">
    <source>
        <dbReference type="Pfam" id="PF13863"/>
    </source>
</evidence>
<feature type="region of interest" description="Disordered" evidence="3">
    <location>
        <begin position="487"/>
        <end position="537"/>
    </location>
</feature>
<feature type="coiled-coil region" evidence="2">
    <location>
        <begin position="350"/>
        <end position="391"/>
    </location>
</feature>
<dbReference type="GO" id="GO:0005856">
    <property type="term" value="C:cytoskeleton"/>
    <property type="evidence" value="ECO:0007669"/>
    <property type="project" value="UniProtKB-ARBA"/>
</dbReference>
<dbReference type="InterPro" id="IPR025252">
    <property type="entry name" value="DUF4200"/>
</dbReference>
<comment type="caution">
    <text evidence="5">The sequence shown here is derived from an EMBL/GenBank/DDBJ whole genome shotgun (WGS) entry which is preliminary data.</text>
</comment>
<dbReference type="InterPro" id="IPR051147">
    <property type="entry name" value="CFAP_domain-containing"/>
</dbReference>
<dbReference type="AlphaFoldDB" id="A0A0V0QRT5"/>
<feature type="coiled-coil region" evidence="2">
    <location>
        <begin position="156"/>
        <end position="195"/>
    </location>
</feature>
<dbReference type="Proteomes" id="UP000054937">
    <property type="component" value="Unassembled WGS sequence"/>
</dbReference>
<gene>
    <name evidence="5" type="ORF">PPERSA_06511</name>
</gene>
<dbReference type="EMBL" id="LDAU01000110">
    <property type="protein sequence ID" value="KRX04877.1"/>
    <property type="molecule type" value="Genomic_DNA"/>
</dbReference>
<proteinExistence type="predicted"/>
<dbReference type="Pfam" id="PF13863">
    <property type="entry name" value="DUF4200"/>
    <property type="match status" value="1"/>
</dbReference>
<dbReference type="PANTHER" id="PTHR21683:SF3">
    <property type="entry name" value="CILIA AND FLAGELLA ASSOCIATED PROTEIN 100"/>
    <property type="match status" value="1"/>
</dbReference>
<dbReference type="PANTHER" id="PTHR21683">
    <property type="entry name" value="COILED-COIL DOMAIN-CONTAINING PROTEIN 42 LIKE-2-LIKE-RELATED"/>
    <property type="match status" value="1"/>
</dbReference>
<keyword evidence="1 2" id="KW-0175">Coiled coil</keyword>
<evidence type="ECO:0000256" key="3">
    <source>
        <dbReference type="SAM" id="MobiDB-lite"/>
    </source>
</evidence>
<name>A0A0V0QRT5_PSEPJ</name>
<dbReference type="OMA" id="SSENWIL"/>
<evidence type="ECO:0000256" key="2">
    <source>
        <dbReference type="SAM" id="Coils"/>
    </source>
</evidence>
<sequence length="537" mass="64657">MSTIQLPTDEEVFQYVQMEKQKKDDDKRGIVENKIWDKRTATSKNALKHFKSFQGQINDKHQPLTSYKSDDKRMIQVALDICKKRKQKTDNSQKKEPVVEMLDQKKEMFLVTMSHGIIQSEIQRLQNISKEREMALQLSKKLLKQDEQQFTQYVEKNKKEKLMAEQEAENQGIQRKNKEQLLKELNIKLISIRAEKTRNEELVASYLENKQFLDKLAPQEWRDKKERKKQEYLKQRFEDWLYKQEEKQLQSEEAEYRHKNKKNKVDKQSIVGTQQWRNQKLQEYYERAKNDDLDILTDFEAEYDDNFFQQPQQLVEYFDLMEQKNLNQLSENQEIEELYENTYSAFKKIEGDTNRRINSLKEQKEQFRKQIEDLDNQIRGMKRKSEENKNMINKEGQELCNQIIQVYQLFQSELPQISDFKNTSVISILAEIEQHIDYQLNGLKGQNIKIVGEQRKIAEKKRKFKIRQELNAKQELEMDIQKKKNLEKLNSQVKKREGRMPMQRSMPLVKEQKIEETQINDSDEDNKYFQDAYDLSR</sequence>
<evidence type="ECO:0000313" key="5">
    <source>
        <dbReference type="EMBL" id="KRX04877.1"/>
    </source>
</evidence>
<protein>
    <recommendedName>
        <fullName evidence="4">DUF4200 domain-containing protein</fullName>
    </recommendedName>
</protein>
<dbReference type="OrthoDB" id="298534at2759"/>
<feature type="domain" description="DUF4200" evidence="4">
    <location>
        <begin position="101"/>
        <end position="218"/>
    </location>
</feature>
<accession>A0A0V0QRT5</accession>